<dbReference type="SMART" id="SM00563">
    <property type="entry name" value="PlsC"/>
    <property type="match status" value="1"/>
</dbReference>
<keyword evidence="1" id="KW-0808">Transferase</keyword>
<dbReference type="Proteomes" id="UP000660110">
    <property type="component" value="Unassembled WGS sequence"/>
</dbReference>
<keyword evidence="2" id="KW-0012">Acyltransferase</keyword>
<proteinExistence type="predicted"/>
<keyword evidence="5" id="KW-1185">Reference proteome</keyword>
<evidence type="ECO:0000313" key="5">
    <source>
        <dbReference type="Proteomes" id="UP000660110"/>
    </source>
</evidence>
<reference evidence="4" key="1">
    <citation type="journal article" date="2014" name="Int. J. Syst. Evol. Microbiol.">
        <title>Complete genome sequence of Corynebacterium casei LMG S-19264T (=DSM 44701T), isolated from a smear-ripened cheese.</title>
        <authorList>
            <consortium name="US DOE Joint Genome Institute (JGI-PGF)"/>
            <person name="Walter F."/>
            <person name="Albersmeier A."/>
            <person name="Kalinowski J."/>
            <person name="Ruckert C."/>
        </authorList>
    </citation>
    <scope>NUCLEOTIDE SEQUENCE</scope>
    <source>
        <strain evidence="4">CGMCC 1.12153</strain>
    </source>
</reference>
<dbReference type="EMBL" id="BMEL01000001">
    <property type="protein sequence ID" value="GGF12488.1"/>
    <property type="molecule type" value="Genomic_DNA"/>
</dbReference>
<protein>
    <recommendedName>
        <fullName evidence="3">Phospholipid/glycerol acyltransferase domain-containing protein</fullName>
    </recommendedName>
</protein>
<dbReference type="GO" id="GO:0006654">
    <property type="term" value="P:phosphatidic acid biosynthetic process"/>
    <property type="evidence" value="ECO:0007669"/>
    <property type="project" value="TreeGrafter"/>
</dbReference>
<dbReference type="Pfam" id="PF01553">
    <property type="entry name" value="Acyltransferase"/>
    <property type="match status" value="1"/>
</dbReference>
<comment type="caution">
    <text evidence="4">The sequence shown here is derived from an EMBL/GenBank/DDBJ whole genome shotgun (WGS) entry which is preliminary data.</text>
</comment>
<accession>A0A917AZT3</accession>
<reference evidence="4" key="2">
    <citation type="submission" date="2020-09" db="EMBL/GenBank/DDBJ databases">
        <authorList>
            <person name="Sun Q."/>
            <person name="Zhou Y."/>
        </authorList>
    </citation>
    <scope>NUCLEOTIDE SEQUENCE</scope>
    <source>
        <strain evidence="4">CGMCC 1.12153</strain>
    </source>
</reference>
<dbReference type="AlphaFoldDB" id="A0A917AZT3"/>
<dbReference type="InterPro" id="IPR002123">
    <property type="entry name" value="Plipid/glycerol_acylTrfase"/>
</dbReference>
<evidence type="ECO:0000256" key="1">
    <source>
        <dbReference type="ARBA" id="ARBA00022679"/>
    </source>
</evidence>
<evidence type="ECO:0000313" key="4">
    <source>
        <dbReference type="EMBL" id="GGF12488.1"/>
    </source>
</evidence>
<dbReference type="PANTHER" id="PTHR10434:SF11">
    <property type="entry name" value="1-ACYL-SN-GLYCEROL-3-PHOSPHATE ACYLTRANSFERASE"/>
    <property type="match status" value="1"/>
</dbReference>
<organism evidence="4 5">
    <name type="scientific">Halobacillus andaensis</name>
    <dbReference type="NCBI Taxonomy" id="1176239"/>
    <lineage>
        <taxon>Bacteria</taxon>
        <taxon>Bacillati</taxon>
        <taxon>Bacillota</taxon>
        <taxon>Bacilli</taxon>
        <taxon>Bacillales</taxon>
        <taxon>Bacillaceae</taxon>
        <taxon>Halobacillus</taxon>
    </lineage>
</organism>
<sequence length="220" mass="26294">MLKANKSPWMMWGFTRFNRMFLHRHFQNIKICNLNTTSIPKRSLFIVNHSSWWDALIIFFINDQVVQSDAYGMMHEEGIRRFPFFRKVGVYSINPKDRRHLLSSLSYSKELLEKDKTVWMFPQGDEQHLEKRPLEFSNGASYITEHTEGVQVIPVSLYYSLEHTKKPNVYALIGQPIDRSLYKKLSRKEKTRLFEKKSTEQLDDLKQFVIQEKEEPFSFY</sequence>
<feature type="domain" description="Phospholipid/glycerol acyltransferase" evidence="3">
    <location>
        <begin position="43"/>
        <end position="160"/>
    </location>
</feature>
<dbReference type="GO" id="GO:0005886">
    <property type="term" value="C:plasma membrane"/>
    <property type="evidence" value="ECO:0007669"/>
    <property type="project" value="TreeGrafter"/>
</dbReference>
<dbReference type="CDD" id="cd06551">
    <property type="entry name" value="LPLAT"/>
    <property type="match status" value="1"/>
</dbReference>
<gene>
    <name evidence="4" type="ORF">GCM10010954_08980</name>
</gene>
<dbReference type="PANTHER" id="PTHR10434">
    <property type="entry name" value="1-ACYL-SN-GLYCEROL-3-PHOSPHATE ACYLTRANSFERASE"/>
    <property type="match status" value="1"/>
</dbReference>
<dbReference type="GO" id="GO:0003841">
    <property type="term" value="F:1-acylglycerol-3-phosphate O-acyltransferase activity"/>
    <property type="evidence" value="ECO:0007669"/>
    <property type="project" value="TreeGrafter"/>
</dbReference>
<evidence type="ECO:0000259" key="3">
    <source>
        <dbReference type="SMART" id="SM00563"/>
    </source>
</evidence>
<name>A0A917AZT3_HALAA</name>
<evidence type="ECO:0000256" key="2">
    <source>
        <dbReference type="ARBA" id="ARBA00023315"/>
    </source>
</evidence>
<dbReference type="SUPFAM" id="SSF69593">
    <property type="entry name" value="Glycerol-3-phosphate (1)-acyltransferase"/>
    <property type="match status" value="1"/>
</dbReference>
<dbReference type="RefSeq" id="WP_188376257.1">
    <property type="nucleotide sequence ID" value="NZ_BMEL01000001.1"/>
</dbReference>